<dbReference type="GO" id="GO:0005886">
    <property type="term" value="C:plasma membrane"/>
    <property type="evidence" value="ECO:0007669"/>
    <property type="project" value="UniProtKB-SubCell"/>
</dbReference>
<feature type="transmembrane region" description="Helical" evidence="11">
    <location>
        <begin position="7"/>
        <end position="25"/>
    </location>
</feature>
<feature type="transmembrane region" description="Helical" evidence="11">
    <location>
        <begin position="2011"/>
        <end position="2030"/>
    </location>
</feature>
<feature type="region of interest" description="Disordered" evidence="10">
    <location>
        <begin position="1441"/>
        <end position="1477"/>
    </location>
</feature>
<feature type="transmembrane region" description="Helical" evidence="11">
    <location>
        <begin position="1276"/>
        <end position="1299"/>
    </location>
</feature>
<feature type="compositionally biased region" description="Basic and acidic residues" evidence="10">
    <location>
        <begin position="1849"/>
        <end position="1858"/>
    </location>
</feature>
<feature type="transmembrane region" description="Helical" evidence="11">
    <location>
        <begin position="2131"/>
        <end position="2148"/>
    </location>
</feature>
<dbReference type="PANTHER" id="PTHR47049">
    <property type="entry name" value="PIEZO-TYPE MECHANOSENSITIVE ION CHANNEL HOMOLOG"/>
    <property type="match status" value="1"/>
</dbReference>
<feature type="transmembrane region" description="Helical" evidence="11">
    <location>
        <begin position="258"/>
        <end position="282"/>
    </location>
</feature>
<feature type="domain" description="Piezo transmembrane helical unit" evidence="14">
    <location>
        <begin position="1914"/>
        <end position="2037"/>
    </location>
</feature>
<accession>A0A6P7MYW8</accession>
<feature type="domain" description="Piezo TM25-28" evidence="13">
    <location>
        <begin position="1230"/>
        <end position="1551"/>
    </location>
</feature>
<evidence type="ECO:0000256" key="1">
    <source>
        <dbReference type="ARBA" id="ARBA00004651"/>
    </source>
</evidence>
<feature type="transmembrane region" description="Helical" evidence="11">
    <location>
        <begin position="694"/>
        <end position="712"/>
    </location>
</feature>
<evidence type="ECO:0000259" key="13">
    <source>
        <dbReference type="Pfam" id="PF15917"/>
    </source>
</evidence>
<feature type="transmembrane region" description="Helical" evidence="11">
    <location>
        <begin position="900"/>
        <end position="925"/>
    </location>
</feature>
<feature type="compositionally biased region" description="Acidic residues" evidence="10">
    <location>
        <begin position="838"/>
        <end position="850"/>
    </location>
</feature>
<dbReference type="GeneID" id="114858782"/>
<feature type="transmembrane region" description="Helical" evidence="11">
    <location>
        <begin position="31"/>
        <end position="50"/>
    </location>
</feature>
<feature type="region of interest" description="Disordered" evidence="10">
    <location>
        <begin position="1763"/>
        <end position="1871"/>
    </location>
</feature>
<dbReference type="OrthoDB" id="303066at2759"/>
<dbReference type="Proteomes" id="UP000515150">
    <property type="component" value="Chromosome 7"/>
</dbReference>
<keyword evidence="3" id="KW-0813">Transport</keyword>
<feature type="transmembrane region" description="Helical" evidence="11">
    <location>
        <begin position="222"/>
        <end position="251"/>
    </location>
</feature>
<feature type="compositionally biased region" description="Polar residues" evidence="10">
    <location>
        <begin position="175"/>
        <end position="188"/>
    </location>
</feature>
<evidence type="ECO:0000256" key="7">
    <source>
        <dbReference type="ARBA" id="ARBA00023065"/>
    </source>
</evidence>
<keyword evidence="8 11" id="KW-0472">Membrane</keyword>
<feature type="compositionally biased region" description="Basic and acidic residues" evidence="10">
    <location>
        <begin position="1516"/>
        <end position="1526"/>
    </location>
</feature>
<evidence type="ECO:0000256" key="11">
    <source>
        <dbReference type="SAM" id="Phobius"/>
    </source>
</evidence>
<evidence type="ECO:0000313" key="17">
    <source>
        <dbReference type="Proteomes" id="UP000515150"/>
    </source>
</evidence>
<feature type="transmembrane region" description="Helical" evidence="11">
    <location>
        <begin position="2209"/>
        <end position="2227"/>
    </location>
</feature>
<dbReference type="InterPro" id="IPR056770">
    <property type="entry name" value="Piezo_THU9_anchor"/>
</dbReference>
<feature type="compositionally biased region" description="Acidic residues" evidence="10">
    <location>
        <begin position="1506"/>
        <end position="1515"/>
    </location>
</feature>
<keyword evidence="6 11" id="KW-1133">Transmembrane helix</keyword>
<name>A0A6P7MYW8_BETSP</name>
<feature type="transmembrane region" description="Helical" evidence="11">
    <location>
        <begin position="2233"/>
        <end position="2255"/>
    </location>
</feature>
<keyword evidence="9" id="KW-0407">Ion channel</keyword>
<feature type="transmembrane region" description="Helical" evidence="11">
    <location>
        <begin position="525"/>
        <end position="546"/>
    </location>
</feature>
<feature type="transmembrane region" description="Helical" evidence="11">
    <location>
        <begin position="1959"/>
        <end position="1977"/>
    </location>
</feature>
<feature type="region of interest" description="Disordered" evidence="10">
    <location>
        <begin position="819"/>
        <end position="851"/>
    </location>
</feature>
<evidence type="ECO:0000259" key="15">
    <source>
        <dbReference type="Pfam" id="PF24871"/>
    </source>
</evidence>
<feature type="transmembrane region" description="Helical" evidence="11">
    <location>
        <begin position="62"/>
        <end position="83"/>
    </location>
</feature>
<dbReference type="Pfam" id="PF24874">
    <property type="entry name" value="Piezo_THU9_anchor"/>
    <property type="match status" value="1"/>
</dbReference>
<evidence type="ECO:0000256" key="3">
    <source>
        <dbReference type="ARBA" id="ARBA00022448"/>
    </source>
</evidence>
<evidence type="ECO:0000256" key="6">
    <source>
        <dbReference type="ARBA" id="ARBA00022989"/>
    </source>
</evidence>
<feature type="transmembrane region" description="Helical" evidence="11">
    <location>
        <begin position="664"/>
        <end position="682"/>
    </location>
</feature>
<dbReference type="InParanoid" id="A0A6P7MYW8"/>
<keyword evidence="5 11" id="KW-0812">Transmembrane</keyword>
<comment type="subcellular location">
    <subcellularLocation>
        <location evidence="1">Cell membrane</location>
        <topology evidence="1">Multi-pass membrane protein</topology>
    </subcellularLocation>
</comment>
<protein>
    <submittedName>
        <fullName evidence="18">Piezo-type mechanosensitive ion channel component 2</fullName>
    </submittedName>
</protein>
<dbReference type="InterPro" id="IPR056769">
    <property type="entry name" value="Piezo_TM1-24"/>
</dbReference>
<feature type="compositionally biased region" description="Acidic residues" evidence="10">
    <location>
        <begin position="1580"/>
        <end position="1597"/>
    </location>
</feature>
<feature type="region of interest" description="Disordered" evidence="10">
    <location>
        <begin position="1500"/>
        <end position="1530"/>
    </location>
</feature>
<feature type="transmembrane region" description="Helical" evidence="11">
    <location>
        <begin position="745"/>
        <end position="766"/>
    </location>
</feature>
<keyword evidence="7" id="KW-0406">Ion transport</keyword>
<dbReference type="InterPro" id="IPR056768">
    <property type="entry name" value="THU_Piezo"/>
</dbReference>
<feature type="compositionally biased region" description="Acidic residues" evidence="10">
    <location>
        <begin position="1826"/>
        <end position="1839"/>
    </location>
</feature>
<evidence type="ECO:0000256" key="8">
    <source>
        <dbReference type="ARBA" id="ARBA00023136"/>
    </source>
</evidence>
<feature type="transmembrane region" description="Helical" evidence="11">
    <location>
        <begin position="490"/>
        <end position="519"/>
    </location>
</feature>
<dbReference type="Pfam" id="PF23188">
    <property type="entry name" value="THU_Piezo1"/>
    <property type="match status" value="1"/>
</dbReference>
<dbReference type="InterPro" id="IPR031334">
    <property type="entry name" value="Piezo_cap_dom"/>
</dbReference>
<dbReference type="GO" id="GO:0008381">
    <property type="term" value="F:mechanosensitive monoatomic ion channel activity"/>
    <property type="evidence" value="ECO:0007669"/>
    <property type="project" value="InterPro"/>
</dbReference>
<evidence type="ECO:0000256" key="4">
    <source>
        <dbReference type="ARBA" id="ARBA00022475"/>
    </source>
</evidence>
<feature type="compositionally biased region" description="Basic and acidic residues" evidence="10">
    <location>
        <begin position="1771"/>
        <end position="1784"/>
    </location>
</feature>
<feature type="compositionally biased region" description="Basic and acidic residues" evidence="10">
    <location>
        <begin position="1804"/>
        <end position="1820"/>
    </location>
</feature>
<dbReference type="InterPro" id="IPR031805">
    <property type="entry name" value="Piezo_TM25-28"/>
</dbReference>
<evidence type="ECO:0000256" key="9">
    <source>
        <dbReference type="ARBA" id="ARBA00023303"/>
    </source>
</evidence>
<feature type="domain" description="Piezo non-specific cation channel cap" evidence="12">
    <location>
        <begin position="2439"/>
        <end position="2735"/>
    </location>
</feature>
<evidence type="ECO:0000256" key="10">
    <source>
        <dbReference type="SAM" id="MobiDB-lite"/>
    </source>
</evidence>
<feature type="transmembrane region" description="Helical" evidence="11">
    <location>
        <begin position="641"/>
        <end position="658"/>
    </location>
</feature>
<evidence type="ECO:0000256" key="5">
    <source>
        <dbReference type="ARBA" id="ARBA00022692"/>
    </source>
</evidence>
<feature type="region of interest" description="Disordered" evidence="10">
    <location>
        <begin position="1548"/>
        <end position="1597"/>
    </location>
</feature>
<evidence type="ECO:0000256" key="2">
    <source>
        <dbReference type="ARBA" id="ARBA00007821"/>
    </source>
</evidence>
<dbReference type="KEGG" id="bspl:114858782"/>
<dbReference type="PANTHER" id="PTHR47049:SF7">
    <property type="entry name" value="PIEZO-TYPE MECHANOSENSITIVE ION CHANNEL COMPONENT 2 ISOFORM X1"/>
    <property type="match status" value="1"/>
</dbReference>
<feature type="domain" description="Piezo THU9 and anchor" evidence="16">
    <location>
        <begin position="2165"/>
        <end position="2401"/>
    </location>
</feature>
<feature type="compositionally biased region" description="Basic residues" evidence="10">
    <location>
        <begin position="2099"/>
        <end position="2119"/>
    </location>
</feature>
<feature type="transmembrane region" description="Helical" evidence="11">
    <location>
        <begin position="1076"/>
        <end position="1098"/>
    </location>
</feature>
<evidence type="ECO:0000259" key="16">
    <source>
        <dbReference type="Pfam" id="PF24874"/>
    </source>
</evidence>
<feature type="transmembrane region" description="Helical" evidence="11">
    <location>
        <begin position="1922"/>
        <end position="1947"/>
    </location>
</feature>
<feature type="transmembrane region" description="Helical" evidence="11">
    <location>
        <begin position="931"/>
        <end position="950"/>
    </location>
</feature>
<feature type="compositionally biased region" description="Acidic residues" evidence="10">
    <location>
        <begin position="155"/>
        <end position="169"/>
    </location>
</feature>
<dbReference type="RefSeq" id="XP_029012187.1">
    <property type="nucleotide sequence ID" value="XM_029156354.3"/>
</dbReference>
<dbReference type="Pfam" id="PF24871">
    <property type="entry name" value="Piezo_TM1-24"/>
    <property type="match status" value="1"/>
</dbReference>
<evidence type="ECO:0000259" key="12">
    <source>
        <dbReference type="Pfam" id="PF12166"/>
    </source>
</evidence>
<evidence type="ECO:0000259" key="14">
    <source>
        <dbReference type="Pfam" id="PF23188"/>
    </source>
</evidence>
<feature type="transmembrane region" description="Helical" evidence="11">
    <location>
        <begin position="2648"/>
        <end position="2671"/>
    </location>
</feature>
<feature type="transmembrane region" description="Helical" evidence="11">
    <location>
        <begin position="2168"/>
        <end position="2188"/>
    </location>
</feature>
<feature type="domain" description="Piezo TM1-24" evidence="15">
    <location>
        <begin position="26"/>
        <end position="771"/>
    </location>
</feature>
<keyword evidence="17" id="KW-1185">Reference proteome</keyword>
<feature type="transmembrane region" description="Helical" evidence="11">
    <location>
        <begin position="112"/>
        <end position="133"/>
    </location>
</feature>
<feature type="transmembrane region" description="Helical" evidence="11">
    <location>
        <begin position="1251"/>
        <end position="1270"/>
    </location>
</feature>
<dbReference type="InterPro" id="IPR027272">
    <property type="entry name" value="Piezo"/>
</dbReference>
<proteinExistence type="inferred from homology"/>
<keyword evidence="4" id="KW-1003">Cell membrane</keyword>
<feature type="region of interest" description="Disordered" evidence="10">
    <location>
        <begin position="147"/>
        <end position="188"/>
    </location>
</feature>
<organism evidence="17 18">
    <name type="scientific">Betta splendens</name>
    <name type="common">Siamese fighting fish</name>
    <dbReference type="NCBI Taxonomy" id="158456"/>
    <lineage>
        <taxon>Eukaryota</taxon>
        <taxon>Metazoa</taxon>
        <taxon>Chordata</taxon>
        <taxon>Craniata</taxon>
        <taxon>Vertebrata</taxon>
        <taxon>Euteleostomi</taxon>
        <taxon>Actinopterygii</taxon>
        <taxon>Neopterygii</taxon>
        <taxon>Teleostei</taxon>
        <taxon>Neoteleostei</taxon>
        <taxon>Acanthomorphata</taxon>
        <taxon>Anabantaria</taxon>
        <taxon>Anabantiformes</taxon>
        <taxon>Anabantoidei</taxon>
        <taxon>Osphronemidae</taxon>
        <taxon>Betta</taxon>
    </lineage>
</organism>
<sequence>MAGDLMVGMLYNLLLPLILLAASSFRYNGLSVVYFLFLLTLPLLPNPTLVTMKGKTGQFLRLIIYTSMTFLTLQCFMQIPFSYVPAHVSGHWDSFFYHVGIVRFSSVDFGNIVRLLAPDACLMFSTIFILRLCKKRLRPLPQISLHENGIRPSDPEEAEMSETDSEAGSDAEGSSFDSSEETTAPVQSGPPQFIQKLIVFAAGLRLLLSAIMSTAAKVVVTVLLGLAGITLPSLASAVYFGLFLALVWWWVFGRSISLLVFSSLCVMMAIFSGGHLLVLYLYQLPLSQQIVPPDDIYARLFGMTGVIRTERSDPNRLRLHPHVSWPDFINPLVLLLLYNTLVALLHQWVHIAVEDTVDADGDEESYESPIESPEAPPSFSRVLYITGDKQELLSSTDEETYLPDEPMVLMTSSSWQDVHREDVGALLQGAEYTSCYLPPQDEDKASPSHGMEDKGENLPESLTEAVPPPSGPSGLVIFGRLVQKHSYVSALIIMMVWSITYNNWLTFALLVWSCIIWMMRDRRRYAMMSAPFLAVYGTVLVALGFLSALRLSRAELYPGLPSDVIEDFDLNSYDPAPCVHLGAKVFYTFSFWLMFRQQLKEKQEEQILREESLDEVKVMSSEESQPSPLATIAISAVKGTLVKYWILFCCSMFFIVSFSGTVVVYKILYIVLFLFCVVLYQIRYDVWRRLLKKFWAVVVGYSMVVLITIYMYQFRSVSRLFRQIMGMSEDGLRDLGLERYDTVELFARILLPAAFLLACILQLHYFNSDFLTLTDLDNVPVRQSPREEDLRSSLSVISETIKENIDKIQKRLVKEQLGNGKSQETLDSVGLQTSSEKEAEEQEEATEEETASCSQENKWFVIVDRASLLTFQTLMGLHKLQELSWRLLELHSLKIVSSGIIWVSLQEVSLMNSVFLVLWVFALPFPRLRPLASSISAVWACVMVVCKMFYQLKVINPSDYSSNCTAGLTPSNSSSLDVGEDLRGNMVELLKRSLLYIEPVDPVYWCGALRKCEGRILPCLRNHLMVLGLLVFEATVHRHQLYFRLHNDLKPPPFSIIFQGITRQHLDHGVLPCVKYFINFFFYKFGLEISLIVAVNVIGQRMDFYALLHSCALLAVLSRRRRKAIGEVWPKYCCFTASFMVLQYMLCTGIPPAFCVDYPWRTAAHPLTSNVIKWFYLPDFAMRPNPLFIFYDHLLLLCSSLQWHVFEEENRAAVRLLAGDNVEISRSLDPCSFNQFIPVNNFLHCRCYLDMVKVFVFSYFFWLVLCLIFITGTTRINIFCLGYLVACFYFMLFGGSVLMQPVRYILRLWDWLIGYTCFVIAMKNLLSLGSCAYLESLLKNSCWLIQAFSMFCTIKGYDVPDPDDECELPEGEAGIVWDAICFTVLLAQRRVFLSYYFLYVVSDLKSSKLLASRGAELFEARVKKQVAARLEMEKKSVQTLKKQMEKIKSKQKGRPAPADKPDPAADQEQVTLDDDEKAKRDAGKWWKPWVSKPGVENNCGYHLFESDSDEDEEEAVEKKEEEEPPKKKSAFQLAYNAWVTSSKSALKDVKKEKKKRKKEEKKMAKRELQSQQSTDRSDSSEDELDESTVEEEGEEEKENILQRLISTLKFSWVFVQSLLDDVTEGLNAFCKDSLNISKVLRFERALLNQQLKKGKEVSQDSVKQFYENRMSRQNTLSSQDDLDDLPPASTPPSVHSSHHEYAKLRNQASKASWGSSVSSCLTDETMLCTRQPTQEELDEPPAVPPAADQLRRKLLKTANMDLTSFDTDELPPSHEDGVVQKEDHEQEEDPEAEKELEETQNENNEQHDVDVEVRREKQEQEQQQGDNEEGGDDDDEGAENPECSLLGFRESDGERSLDLPESPRPLSQETRNLTASELLLNNMFENGEISDSDAFFATLPRPLKLLFALYNTMVSKSEMLCYFVIILNHIVSASLLSLILPILIFLWAMLSVPRPTKRFWMTAIIYTELNVVVKYFFQFGFFPWTTSAYRGINSERPFALPNIVGVEKKDGYVLFDLIQLLALFFHRSILKCHGLWDNKEVEMPDFFKKLKKKVDKKKMTGGDKEKAPRRLNFLPIYASTTSIFCRRKRDSAEGDDVKPKRHSSRKKRQQRHKAPLTRKQRMRQQIREKMLRAKATAIEICLHIYLPIRQFFYDIIHPDYSPVCDVYALMFLIDVVNFIVTIYGYWAFGKYSAAADITESLSEDQVPEAFLVMLLIQFGTMIVDRALYLKKSLLGKCVFQVVLVFGIHFWMFFILPGVTERRFNRNPIAQLWYFVKCIYFGLSAYQIKCGYPNRILGNFLTKHYNYLNLFLFQGFRSVPFLTELRAVMDWVWTDTTLSLSSWICVEDIYANIFVLKCWRESEKKYPHPPGQKKKKVVKYGMGGFLIFALIGIIWFPLLFMSLVQSAAGVTNRPVDVSIQLSIAGYEPLFTMSAQEQNLVPYTEHGFNRLTKIYATHPSAMQFIMNYFAEDIAVAKIKSDASLLWSISPASREAMIQELSNSSHIYMTLRWTLLRNASISMNAETVGEHTVKFQDQSLMKEIVNMLKGNNSKPVFINSLLPKFIRGPKGPESKMATRMKVAHSDRPDLQALSFFRPMSIKLKQVNRGSEKEADQWWVVEECSPVVTSSERKCHSIEIVVFSDKVSPSSLGFLAGHGIVGLYMSVVLVVGKFVREFFNGISRSIMFEELPCVDRVLKLCTDIFVVRETGEMELEETLFEKLIFLYRSPETMIKMTREKKDS</sequence>
<feature type="compositionally biased region" description="Acidic residues" evidence="10">
    <location>
        <begin position="1785"/>
        <end position="1800"/>
    </location>
</feature>
<dbReference type="Pfam" id="PF12166">
    <property type="entry name" value="Piezo_cap"/>
    <property type="match status" value="1"/>
</dbReference>
<evidence type="ECO:0000313" key="18">
    <source>
        <dbReference type="RefSeq" id="XP_029012187.1"/>
    </source>
</evidence>
<comment type="similarity">
    <text evidence="2">Belongs to the PIEZO (TC 1.A.75) family.</text>
</comment>
<feature type="transmembrane region" description="Helical" evidence="11">
    <location>
        <begin position="2382"/>
        <end position="2403"/>
    </location>
</feature>
<feature type="compositionally biased region" description="Basic and acidic residues" evidence="10">
    <location>
        <begin position="441"/>
        <end position="457"/>
    </location>
</feature>
<reference evidence="18" key="1">
    <citation type="submission" date="2025-08" db="UniProtKB">
        <authorList>
            <consortium name="RefSeq"/>
        </authorList>
    </citation>
    <scope>IDENTIFICATION</scope>
</reference>
<feature type="transmembrane region" description="Helical" evidence="11">
    <location>
        <begin position="197"/>
        <end position="216"/>
    </location>
</feature>
<feature type="region of interest" description="Disordered" evidence="10">
    <location>
        <begin position="1671"/>
        <end position="1700"/>
    </location>
</feature>
<feature type="transmembrane region" description="Helical" evidence="11">
    <location>
        <begin position="1311"/>
        <end position="1329"/>
    </location>
</feature>
<dbReference type="Pfam" id="PF15917">
    <property type="entry name" value="Piezo_TM25-28"/>
    <property type="match status" value="1"/>
</dbReference>
<feature type="region of interest" description="Disordered" evidence="10">
    <location>
        <begin position="2090"/>
        <end position="2119"/>
    </location>
</feature>
<gene>
    <name evidence="18" type="primary">si:dkey-11f4.7</name>
</gene>
<feature type="region of interest" description="Disordered" evidence="10">
    <location>
        <begin position="438"/>
        <end position="465"/>
    </location>
</feature>